<evidence type="ECO:0000313" key="2">
    <source>
        <dbReference type="EMBL" id="VTT58667.1"/>
    </source>
</evidence>
<comment type="caution">
    <text evidence="2">The sequence shown here is derived from an EMBL/GenBank/DDBJ whole genome shotgun (WGS) entry which is preliminary data.</text>
</comment>
<name>A0A9Q9U5J2_FUSFU</name>
<protein>
    <submittedName>
        <fullName evidence="2">Uncharacterized protein</fullName>
    </submittedName>
</protein>
<evidence type="ECO:0000256" key="1">
    <source>
        <dbReference type="SAM" id="MobiDB-lite"/>
    </source>
</evidence>
<dbReference type="AlphaFoldDB" id="A0A9Q9U5J2"/>
<feature type="compositionally biased region" description="Low complexity" evidence="1">
    <location>
        <begin position="30"/>
        <end position="64"/>
    </location>
</feature>
<reference evidence="2" key="1">
    <citation type="submission" date="2019-05" db="EMBL/GenBank/DDBJ databases">
        <authorList>
            <person name="Piombo E."/>
        </authorList>
    </citation>
    <scope>NUCLEOTIDE SEQUENCE</scope>
    <source>
        <strain evidence="2">C2S</strain>
    </source>
</reference>
<feature type="region of interest" description="Disordered" evidence="1">
    <location>
        <begin position="1"/>
        <end position="70"/>
    </location>
</feature>
<sequence length="544" mass="60107">MPETLWQEPTIDWEQGDDQNILTSREDGDASNSGSDVGSDASSDVGSDASSDVGSDASSDSNNGYLFDANDNMNSEDFDIFNDGVEDDYAAELAMIKEEHDSDEETTEAVLRSLPAARGSSKESIPQGLDIIKEEICEQGNNSQGNQLLWTLPERNGQAGIISPGSSSLQDNGDVVSIPNDPGPGRPSWAAPIRLISAFANGYRDVLTIGRGLQHLRERGEVFRFVDDPQLCPRGCGWVYPLLSQFEALENHKVVLLMLLCPKHHTRVNPNEPKPSCFTDIFVATIVSYFGMSGIKCIVMNFRKECRRDRQDACCPGLTEDELICCGIATMAEVHIALNVFGIQIKATIAISASSCAGITPLEQDLDFAPLLGTIYRIQWHPRALVSLAFSGFPHEVHGLIAKDMINNDYKPAVFSIIEAFQQCPGGDLWEFIRFSLVTSPVPAYSSLFVPVVDTFELAARLRTARATSFDLRDISSVDMLHQGMKEVSRMQRAIQHLSYTQRHRYRLGVGIVQELQRYCPEIGWLHASRSHVESTQSIRAKDE</sequence>
<evidence type="ECO:0000313" key="3">
    <source>
        <dbReference type="Proteomes" id="UP000760494"/>
    </source>
</evidence>
<dbReference type="EMBL" id="CABFJX010000024">
    <property type="protein sequence ID" value="VTT58667.1"/>
    <property type="molecule type" value="Genomic_DNA"/>
</dbReference>
<gene>
    <name evidence="2" type="ORF">C2S_3604</name>
</gene>
<organism evidence="2 3">
    <name type="scientific">Fusarium fujikuroi</name>
    <name type="common">Bakanae and foot rot disease fungus</name>
    <name type="synonym">Gibberella fujikuroi</name>
    <dbReference type="NCBI Taxonomy" id="5127"/>
    <lineage>
        <taxon>Eukaryota</taxon>
        <taxon>Fungi</taxon>
        <taxon>Dikarya</taxon>
        <taxon>Ascomycota</taxon>
        <taxon>Pezizomycotina</taxon>
        <taxon>Sordariomycetes</taxon>
        <taxon>Hypocreomycetidae</taxon>
        <taxon>Hypocreales</taxon>
        <taxon>Nectriaceae</taxon>
        <taxon>Fusarium</taxon>
        <taxon>Fusarium fujikuroi species complex</taxon>
    </lineage>
</organism>
<dbReference type="Proteomes" id="UP000760494">
    <property type="component" value="Unassembled WGS sequence"/>
</dbReference>
<proteinExistence type="predicted"/>
<accession>A0A9Q9U5J2</accession>